<gene>
    <name evidence="2" type="ORF">SAMN02910417_02182</name>
</gene>
<dbReference type="PANTHER" id="PTHR43649:SF12">
    <property type="entry name" value="DIACETYLCHITOBIOSE BINDING PROTEIN DASA"/>
    <property type="match status" value="1"/>
</dbReference>
<dbReference type="Proteomes" id="UP000199228">
    <property type="component" value="Unassembled WGS sequence"/>
</dbReference>
<reference evidence="2 3" key="1">
    <citation type="submission" date="2016-10" db="EMBL/GenBank/DDBJ databases">
        <authorList>
            <person name="de Groot N.N."/>
        </authorList>
    </citation>
    <scope>NUCLEOTIDE SEQUENCE [LARGE SCALE GENOMIC DNA]</scope>
    <source>
        <strain evidence="2 3">DSM 3217</strain>
    </source>
</reference>
<dbReference type="PROSITE" id="PS51257">
    <property type="entry name" value="PROKAR_LIPOPROTEIN"/>
    <property type="match status" value="1"/>
</dbReference>
<proteinExistence type="predicted"/>
<sequence length="419" mass="47982">MKKRRLAAISLVILLLLIVTACSSPVMVETSQQTEKATLEVWTFYDGNIPGYYYIFGWDDLEKKYNCNLEVKNYSLSEMNTKLLTALATGELPDIFYLGDGQYVQEFIDAKVCLPVQSYISDLSYKEGSLTEYSNNIYVIPCMPRQYHVIYYNSSLLEEMGLSIPKSFEELMAMNRQIKRYNKLNDTDYVLMECGDKEGESFNRLLDMMVDYLDEDAWQQYITGETTDYDTLKEAAMKLAQLNEAGAFNENTLDKGHSEAVTDFIGGEAVMMVESSDIIYHLIQNMGKDGFEMESFLDSERLICENPNQSPGLCVNANSDNSSLAAQICASYAEKMNELNVTQQGYINMLTKEYEQEAQTPKQILKLEELIADEQNIAKYSSIQLDHDVENLWKVNNRKYLAKDITIEEFMKTAKECFH</sequence>
<feature type="chain" id="PRO_5039090308" evidence="1">
    <location>
        <begin position="22"/>
        <end position="419"/>
    </location>
</feature>
<dbReference type="InterPro" id="IPR006059">
    <property type="entry name" value="SBP"/>
</dbReference>
<dbReference type="Gene3D" id="3.40.190.10">
    <property type="entry name" value="Periplasmic binding protein-like II"/>
    <property type="match status" value="2"/>
</dbReference>
<dbReference type="SUPFAM" id="SSF53850">
    <property type="entry name" value="Periplasmic binding protein-like II"/>
    <property type="match status" value="1"/>
</dbReference>
<accession>A0A1G6C8M9</accession>
<dbReference type="AlphaFoldDB" id="A0A1G6C8M9"/>
<dbReference type="Pfam" id="PF13416">
    <property type="entry name" value="SBP_bac_8"/>
    <property type="match status" value="1"/>
</dbReference>
<dbReference type="PANTHER" id="PTHR43649">
    <property type="entry name" value="ARABINOSE-BINDING PROTEIN-RELATED"/>
    <property type="match status" value="1"/>
</dbReference>
<evidence type="ECO:0000313" key="3">
    <source>
        <dbReference type="Proteomes" id="UP000199228"/>
    </source>
</evidence>
<keyword evidence="3" id="KW-1185">Reference proteome</keyword>
<name>A0A1G6C8M9_EUBOX</name>
<evidence type="ECO:0000256" key="1">
    <source>
        <dbReference type="SAM" id="SignalP"/>
    </source>
</evidence>
<dbReference type="STRING" id="1732.SAMN02910417_02182"/>
<keyword evidence="1" id="KW-0732">Signal</keyword>
<feature type="signal peptide" evidence="1">
    <location>
        <begin position="1"/>
        <end position="21"/>
    </location>
</feature>
<dbReference type="RefSeq" id="WP_090174393.1">
    <property type="nucleotide sequence ID" value="NZ_FMXR01000016.1"/>
</dbReference>
<organism evidence="2 3">
    <name type="scientific">Eubacterium oxidoreducens</name>
    <dbReference type="NCBI Taxonomy" id="1732"/>
    <lineage>
        <taxon>Bacteria</taxon>
        <taxon>Bacillati</taxon>
        <taxon>Bacillota</taxon>
        <taxon>Clostridia</taxon>
        <taxon>Eubacteriales</taxon>
        <taxon>Eubacteriaceae</taxon>
        <taxon>Eubacterium</taxon>
    </lineage>
</organism>
<dbReference type="OrthoDB" id="1770711at2"/>
<evidence type="ECO:0000313" key="2">
    <source>
        <dbReference type="EMBL" id="SDB29154.1"/>
    </source>
</evidence>
<protein>
    <submittedName>
        <fullName evidence="2">Extracellular solute-binding protein</fullName>
    </submittedName>
</protein>
<dbReference type="InterPro" id="IPR050490">
    <property type="entry name" value="Bact_solute-bd_prot1"/>
</dbReference>
<dbReference type="EMBL" id="FMXR01000016">
    <property type="protein sequence ID" value="SDB29154.1"/>
    <property type="molecule type" value="Genomic_DNA"/>
</dbReference>